<dbReference type="InterPro" id="IPR000163">
    <property type="entry name" value="Prohibitin"/>
</dbReference>
<evidence type="ECO:0000259" key="5">
    <source>
        <dbReference type="SMART" id="SM00244"/>
    </source>
</evidence>
<feature type="transmembrane region" description="Helical" evidence="4">
    <location>
        <begin position="12"/>
        <end position="32"/>
    </location>
</feature>
<dbReference type="Pfam" id="PF01145">
    <property type="entry name" value="Band_7"/>
    <property type="match status" value="1"/>
</dbReference>
<keyword evidence="4" id="KW-0812">Transmembrane</keyword>
<dbReference type="SMART" id="SM00244">
    <property type="entry name" value="PHB"/>
    <property type="match status" value="1"/>
</dbReference>
<keyword evidence="7" id="KW-1185">Reference proteome</keyword>
<dbReference type="CDD" id="cd03401">
    <property type="entry name" value="SPFH_prohibitin"/>
    <property type="match status" value="1"/>
</dbReference>
<feature type="compositionally biased region" description="Pro residues" evidence="3">
    <location>
        <begin position="324"/>
        <end position="359"/>
    </location>
</feature>
<organism evidence="6 7">
    <name type="scientific">Methylogaea oryzae</name>
    <dbReference type="NCBI Taxonomy" id="1295382"/>
    <lineage>
        <taxon>Bacteria</taxon>
        <taxon>Pseudomonadati</taxon>
        <taxon>Pseudomonadota</taxon>
        <taxon>Gammaproteobacteria</taxon>
        <taxon>Methylococcales</taxon>
        <taxon>Methylococcaceae</taxon>
        <taxon>Methylogaea</taxon>
    </lineage>
</organism>
<evidence type="ECO:0000256" key="2">
    <source>
        <dbReference type="ARBA" id="ARBA00023136"/>
    </source>
</evidence>
<protein>
    <recommendedName>
        <fullName evidence="5">Band 7 domain-containing protein</fullName>
    </recommendedName>
</protein>
<proteinExistence type="predicted"/>
<keyword evidence="2 4" id="KW-0472">Membrane</keyword>
<feature type="region of interest" description="Disordered" evidence="3">
    <location>
        <begin position="300"/>
        <end position="366"/>
    </location>
</feature>
<evidence type="ECO:0000256" key="4">
    <source>
        <dbReference type="SAM" id="Phobius"/>
    </source>
</evidence>
<dbReference type="KEGG" id="moz:MoryE10_15730"/>
<reference evidence="6" key="1">
    <citation type="submission" date="2019-06" db="EMBL/GenBank/DDBJ databases">
        <title>Complete genome sequence of Methylogaea oryzae strain JCM16910.</title>
        <authorList>
            <person name="Asakawa S."/>
        </authorList>
    </citation>
    <scope>NUCLEOTIDE SEQUENCE</scope>
    <source>
        <strain evidence="6">E10</strain>
    </source>
</reference>
<evidence type="ECO:0000313" key="7">
    <source>
        <dbReference type="Proteomes" id="UP000824988"/>
    </source>
</evidence>
<dbReference type="PANTHER" id="PTHR23222:SF1">
    <property type="entry name" value="PROHIBITIN-2"/>
    <property type="match status" value="1"/>
</dbReference>
<gene>
    <name evidence="6" type="ORF">MoryE10_15730</name>
</gene>
<dbReference type="AlphaFoldDB" id="A0A8D4VPP9"/>
<dbReference type="GO" id="GO:0007005">
    <property type="term" value="P:mitochondrion organization"/>
    <property type="evidence" value="ECO:0007669"/>
    <property type="project" value="TreeGrafter"/>
</dbReference>
<dbReference type="EMBL" id="AP019782">
    <property type="protein sequence ID" value="BBL70967.1"/>
    <property type="molecule type" value="Genomic_DNA"/>
</dbReference>
<comment type="subcellular location">
    <subcellularLocation>
        <location evidence="1">Membrane</location>
    </subcellularLocation>
</comment>
<dbReference type="Proteomes" id="UP000824988">
    <property type="component" value="Chromosome"/>
</dbReference>
<dbReference type="PANTHER" id="PTHR23222">
    <property type="entry name" value="PROHIBITIN"/>
    <property type="match status" value="1"/>
</dbReference>
<evidence type="ECO:0000256" key="3">
    <source>
        <dbReference type="SAM" id="MobiDB-lite"/>
    </source>
</evidence>
<keyword evidence="4" id="KW-1133">Transmembrane helix</keyword>
<dbReference type="GO" id="GO:0016020">
    <property type="term" value="C:membrane"/>
    <property type="evidence" value="ECO:0007669"/>
    <property type="project" value="UniProtKB-SubCell"/>
</dbReference>
<feature type="domain" description="Band 7" evidence="5">
    <location>
        <begin position="34"/>
        <end position="207"/>
    </location>
</feature>
<name>A0A8D4VPP9_9GAMM</name>
<dbReference type="RefSeq" id="WP_221048755.1">
    <property type="nucleotide sequence ID" value="NZ_AP019782.1"/>
</dbReference>
<sequence length="366" mass="40389">MKFESLRRFVQRYMMTITLAAMIFGLLLVYFAPTVLFTIPAGYRGIMWYRFGGGTDLNESLSEGTHFKLPWNEVYNYDTRLQVVNQEFDVITKDGLAVKATISFRFRISHRWVGHLHKNVGPDYVKVMLVPEIGSTARVLISQYTAEEFYTTYRLQVQNEILSLIRERLVEENIYSAENVNLIDMDDVMIKEIELPERVASAIERKIEQYQQQLEYDFRLQSEAKEAQRKQIEGSGVRALFDQIGPADVASYLRLAGIHATLQLASSNNAKVVIVGGGTVAGGLPLLLGSDITAAPPVAASTPAGKNAPTTTKLPAPGSLGAMPSPPLSSLPAIGTPPPIQPPNIPTPQSQPLPQPQPQPQDTGKP</sequence>
<dbReference type="InterPro" id="IPR001107">
    <property type="entry name" value="Band_7"/>
</dbReference>
<evidence type="ECO:0000256" key="1">
    <source>
        <dbReference type="ARBA" id="ARBA00004370"/>
    </source>
</evidence>
<evidence type="ECO:0000313" key="6">
    <source>
        <dbReference type="EMBL" id="BBL70967.1"/>
    </source>
</evidence>
<accession>A0A8D4VPP9</accession>